<keyword evidence="13" id="KW-1185">Reference proteome</keyword>
<feature type="region of interest" description="Disordered" evidence="8">
    <location>
        <begin position="349"/>
        <end position="381"/>
    </location>
</feature>
<evidence type="ECO:0000256" key="4">
    <source>
        <dbReference type="ARBA" id="ARBA00022622"/>
    </source>
</evidence>
<dbReference type="InterPro" id="IPR036378">
    <property type="entry name" value="FAS1_dom_sf"/>
</dbReference>
<evidence type="ECO:0000256" key="1">
    <source>
        <dbReference type="ARBA" id="ARBA00004609"/>
    </source>
</evidence>
<dbReference type="PANTHER" id="PTHR32077:SF86">
    <property type="entry name" value="FAS1 DOMAIN-CONTAINING PROTEIN SELMODRAFT_448915"/>
    <property type="match status" value="1"/>
</dbReference>
<feature type="signal peptide" evidence="10">
    <location>
        <begin position="1"/>
        <end position="25"/>
    </location>
</feature>
<dbReference type="InterPro" id="IPR000782">
    <property type="entry name" value="FAS1_domain"/>
</dbReference>
<keyword evidence="4" id="KW-0336">GPI-anchor</keyword>
<evidence type="ECO:0000256" key="6">
    <source>
        <dbReference type="ARBA" id="ARBA00023136"/>
    </source>
</evidence>
<evidence type="ECO:0000256" key="9">
    <source>
        <dbReference type="SAM" id="Phobius"/>
    </source>
</evidence>
<keyword evidence="6 9" id="KW-0472">Membrane</keyword>
<dbReference type="PANTHER" id="PTHR32077">
    <property type="entry name" value="FASCICLIN-LIKE ARABINOGALACTAN PROTEIN"/>
    <property type="match status" value="1"/>
</dbReference>
<feature type="compositionally biased region" description="Low complexity" evidence="8">
    <location>
        <begin position="354"/>
        <end position="381"/>
    </location>
</feature>
<keyword evidence="9" id="KW-0812">Transmembrane</keyword>
<accession>A0A835FEF4</accession>
<dbReference type="SUPFAM" id="SSF82153">
    <property type="entry name" value="FAS1 domain"/>
    <property type="match status" value="1"/>
</dbReference>
<evidence type="ECO:0000256" key="3">
    <source>
        <dbReference type="ARBA" id="ARBA00022475"/>
    </source>
</evidence>
<comment type="function">
    <text evidence="7">May be a cell surface adhesion protein.</text>
</comment>
<evidence type="ECO:0000313" key="13">
    <source>
        <dbReference type="Proteomes" id="UP000636709"/>
    </source>
</evidence>
<keyword evidence="3" id="KW-1003">Cell membrane</keyword>
<keyword evidence="4" id="KW-0325">Glycoprotein</keyword>
<evidence type="ECO:0000256" key="5">
    <source>
        <dbReference type="ARBA" id="ARBA00022729"/>
    </source>
</evidence>
<evidence type="ECO:0000313" key="12">
    <source>
        <dbReference type="EMBL" id="KAF8750989.1"/>
    </source>
</evidence>
<name>A0A835FEF4_9POAL</name>
<gene>
    <name evidence="12" type="ORF">HU200_012285</name>
</gene>
<feature type="region of interest" description="Disordered" evidence="8">
    <location>
        <begin position="207"/>
        <end position="259"/>
    </location>
</feature>
<dbReference type="SMART" id="SM00554">
    <property type="entry name" value="FAS1"/>
    <property type="match status" value="1"/>
</dbReference>
<evidence type="ECO:0000256" key="2">
    <source>
        <dbReference type="ARBA" id="ARBA00007843"/>
    </source>
</evidence>
<keyword evidence="5 10" id="KW-0732">Signal</keyword>
<dbReference type="EMBL" id="JACEFO010000980">
    <property type="protein sequence ID" value="KAF8750989.1"/>
    <property type="molecule type" value="Genomic_DNA"/>
</dbReference>
<dbReference type="Proteomes" id="UP000636709">
    <property type="component" value="Unassembled WGS sequence"/>
</dbReference>
<feature type="chain" id="PRO_5033033938" description="FAS1 domain-containing protein" evidence="10">
    <location>
        <begin position="26"/>
        <end position="381"/>
    </location>
</feature>
<proteinExistence type="inferred from homology"/>
<feature type="compositionally biased region" description="Basic residues" evidence="8">
    <location>
        <begin position="219"/>
        <end position="230"/>
    </location>
</feature>
<keyword evidence="9" id="KW-1133">Transmembrane helix</keyword>
<comment type="similarity">
    <text evidence="2">Belongs to the fasciclin-like AGP family.</text>
</comment>
<evidence type="ECO:0000256" key="8">
    <source>
        <dbReference type="SAM" id="MobiDB-lite"/>
    </source>
</evidence>
<dbReference type="AlphaFoldDB" id="A0A835FEF4"/>
<dbReference type="GO" id="GO:0009834">
    <property type="term" value="P:plant-type secondary cell wall biogenesis"/>
    <property type="evidence" value="ECO:0007669"/>
    <property type="project" value="TreeGrafter"/>
</dbReference>
<dbReference type="Pfam" id="PF02469">
    <property type="entry name" value="Fasciclin"/>
    <property type="match status" value="1"/>
</dbReference>
<feature type="compositionally biased region" description="Low complexity" evidence="8">
    <location>
        <begin position="29"/>
        <end position="47"/>
    </location>
</feature>
<evidence type="ECO:0000256" key="7">
    <source>
        <dbReference type="ARBA" id="ARBA00024686"/>
    </source>
</evidence>
<sequence length="381" mass="40028">MRRRFPLAAAAAAFFLLVLLPLAAAAAAASGGKSPPTSTTAAKAKAPAPAPPTQRHGADVQGRVQGVRLPGDQIPRRALLLPVRRRRRRDGVLPHRRRRQGLHAELQEPHRRRQASLLLFHAVPVYYTLRGLKSSNGPMNTLATDGSSRNYNFTVQNVGDQVSIRTEASDAVAKVKSTVYDKDPVAIYAVDTVLEPVELFEPVEAPAPAPAPVADAPKASKRGARHRPKHVANAPGPAVDDDAAADDDQRKNAKKNKAPGGRCPRWLAAVAVARCCLGLGGDALEWWWRQVLGCACVGGCCAQQQHPTPTAKTKMARAAVFLAVLLLAAVVVAPPLAAVARDVAADDMEGRSLSADAPADAPAPGPDSASSPSDAPSSSSD</sequence>
<protein>
    <recommendedName>
        <fullName evidence="11">FAS1 domain-containing protein</fullName>
    </recommendedName>
</protein>
<reference evidence="12" key="1">
    <citation type="submission" date="2020-07" db="EMBL/GenBank/DDBJ databases">
        <title>Genome sequence and genetic diversity analysis of an under-domesticated orphan crop, white fonio (Digitaria exilis).</title>
        <authorList>
            <person name="Bennetzen J.L."/>
            <person name="Chen S."/>
            <person name="Ma X."/>
            <person name="Wang X."/>
            <person name="Yssel A.E.J."/>
            <person name="Chaluvadi S.R."/>
            <person name="Johnson M."/>
            <person name="Gangashetty P."/>
            <person name="Hamidou F."/>
            <person name="Sanogo M.D."/>
            <person name="Zwaenepoel A."/>
            <person name="Wallace J."/>
            <person name="Van De Peer Y."/>
            <person name="Van Deynze A."/>
        </authorList>
    </citation>
    <scope>NUCLEOTIDE SEQUENCE</scope>
    <source>
        <tissue evidence="12">Leaves</tissue>
    </source>
</reference>
<evidence type="ECO:0000256" key="10">
    <source>
        <dbReference type="SAM" id="SignalP"/>
    </source>
</evidence>
<feature type="transmembrane region" description="Helical" evidence="9">
    <location>
        <begin position="318"/>
        <end position="339"/>
    </location>
</feature>
<keyword evidence="4" id="KW-0449">Lipoprotein</keyword>
<dbReference type="GO" id="GO:0098552">
    <property type="term" value="C:side of membrane"/>
    <property type="evidence" value="ECO:0007669"/>
    <property type="project" value="UniProtKB-KW"/>
</dbReference>
<organism evidence="12 13">
    <name type="scientific">Digitaria exilis</name>
    <dbReference type="NCBI Taxonomy" id="1010633"/>
    <lineage>
        <taxon>Eukaryota</taxon>
        <taxon>Viridiplantae</taxon>
        <taxon>Streptophyta</taxon>
        <taxon>Embryophyta</taxon>
        <taxon>Tracheophyta</taxon>
        <taxon>Spermatophyta</taxon>
        <taxon>Magnoliopsida</taxon>
        <taxon>Liliopsida</taxon>
        <taxon>Poales</taxon>
        <taxon>Poaceae</taxon>
        <taxon>PACMAD clade</taxon>
        <taxon>Panicoideae</taxon>
        <taxon>Panicodae</taxon>
        <taxon>Paniceae</taxon>
        <taxon>Anthephorinae</taxon>
        <taxon>Digitaria</taxon>
    </lineage>
</organism>
<comment type="subcellular location">
    <subcellularLocation>
        <location evidence="1">Cell membrane</location>
        <topology evidence="1">Lipid-anchor</topology>
        <topology evidence="1">GPI-anchor</topology>
    </subcellularLocation>
</comment>
<dbReference type="GO" id="GO:0005886">
    <property type="term" value="C:plasma membrane"/>
    <property type="evidence" value="ECO:0007669"/>
    <property type="project" value="UniProtKB-SubCell"/>
</dbReference>
<feature type="domain" description="FAS1" evidence="11">
    <location>
        <begin position="100"/>
        <end position="197"/>
    </location>
</feature>
<evidence type="ECO:0000259" key="11">
    <source>
        <dbReference type="SMART" id="SM00554"/>
    </source>
</evidence>
<feature type="region of interest" description="Disordered" evidence="8">
    <location>
        <begin position="29"/>
        <end position="60"/>
    </location>
</feature>
<dbReference type="InterPro" id="IPR045003">
    <property type="entry name" value="FLA_A"/>
</dbReference>
<comment type="caution">
    <text evidence="12">The sequence shown here is derived from an EMBL/GenBank/DDBJ whole genome shotgun (WGS) entry which is preliminary data.</text>
</comment>